<dbReference type="SUPFAM" id="SSF81383">
    <property type="entry name" value="F-box domain"/>
    <property type="match status" value="1"/>
</dbReference>
<evidence type="ECO:0000313" key="4">
    <source>
        <dbReference type="Proteomes" id="UP001318860"/>
    </source>
</evidence>
<evidence type="ECO:0000259" key="2">
    <source>
        <dbReference type="Pfam" id="PF24750"/>
    </source>
</evidence>
<name>A0ABR0UMY0_REHGL</name>
<keyword evidence="4" id="KW-1185">Reference proteome</keyword>
<evidence type="ECO:0000259" key="1">
    <source>
        <dbReference type="Pfam" id="PF00646"/>
    </source>
</evidence>
<dbReference type="PANTHER" id="PTHR35546">
    <property type="entry name" value="F-BOX PROTEIN INTERACTION DOMAIN PROTEIN-RELATED"/>
    <property type="match status" value="1"/>
</dbReference>
<feature type="domain" description="F-box protein At3g26010-like beta-propeller" evidence="2">
    <location>
        <begin position="99"/>
        <end position="295"/>
    </location>
</feature>
<dbReference type="Proteomes" id="UP001318860">
    <property type="component" value="Unassembled WGS sequence"/>
</dbReference>
<dbReference type="InterPro" id="IPR036047">
    <property type="entry name" value="F-box-like_dom_sf"/>
</dbReference>
<dbReference type="EMBL" id="JABTTQ020002514">
    <property type="protein sequence ID" value="KAK6123631.1"/>
    <property type="molecule type" value="Genomic_DNA"/>
</dbReference>
<dbReference type="Pfam" id="PF24750">
    <property type="entry name" value="b-prop_At3g26010-like"/>
    <property type="match status" value="1"/>
</dbReference>
<organism evidence="3 4">
    <name type="scientific">Rehmannia glutinosa</name>
    <name type="common">Chinese foxglove</name>
    <dbReference type="NCBI Taxonomy" id="99300"/>
    <lineage>
        <taxon>Eukaryota</taxon>
        <taxon>Viridiplantae</taxon>
        <taxon>Streptophyta</taxon>
        <taxon>Embryophyta</taxon>
        <taxon>Tracheophyta</taxon>
        <taxon>Spermatophyta</taxon>
        <taxon>Magnoliopsida</taxon>
        <taxon>eudicotyledons</taxon>
        <taxon>Gunneridae</taxon>
        <taxon>Pentapetalae</taxon>
        <taxon>asterids</taxon>
        <taxon>lamiids</taxon>
        <taxon>Lamiales</taxon>
        <taxon>Orobanchaceae</taxon>
        <taxon>Rehmannieae</taxon>
        <taxon>Rehmannia</taxon>
    </lineage>
</organism>
<feature type="domain" description="F-box" evidence="1">
    <location>
        <begin position="14"/>
        <end position="43"/>
    </location>
</feature>
<dbReference type="PANTHER" id="PTHR35546:SF21">
    <property type="entry name" value="F-BOX DOMAIN-CONTAINING PROTEIN"/>
    <property type="match status" value="1"/>
</dbReference>
<sequence>MKPCWFENDDIPINILSRLPAKTLHRLKYVSEEWLNLISNRSFITSQLRKTEPVSGFFFQEVFQWTDDESIESISYIPVDVDNVNVWRNVFDFLPEYIVIMSLNNGLLCCRSCFPSSHPRIYVCNPLNKQWTSLQWPNISQTSNVALAFNPFQNPVDVSTRFKLVAVSDIENGEDEYCFVFDIYSSETGLWRRSKECCVCNHNLTKNKGVLVNGILYWLTDGYQILMFDPENEFSLLVTAPLPETEFSGIPEMCIGEWQGEVCYVIISEDGLQLWVLEDHFASQWELRISISLENLEKENSNVLYKISEKVASRLCKDTPAWMDPLSFKDGVLLIRVSANVYLYRFDTRSMKKLCDVSTLGPTSMFYPIVVPYTMSLVPLD</sequence>
<protein>
    <recommendedName>
        <fullName evidence="5">F-box protein</fullName>
    </recommendedName>
</protein>
<dbReference type="Pfam" id="PF00646">
    <property type="entry name" value="F-box"/>
    <property type="match status" value="1"/>
</dbReference>
<dbReference type="InterPro" id="IPR017451">
    <property type="entry name" value="F-box-assoc_interact_dom"/>
</dbReference>
<evidence type="ECO:0008006" key="5">
    <source>
        <dbReference type="Google" id="ProtNLM"/>
    </source>
</evidence>
<comment type="caution">
    <text evidence="3">The sequence shown here is derived from an EMBL/GenBank/DDBJ whole genome shotgun (WGS) entry which is preliminary data.</text>
</comment>
<evidence type="ECO:0000313" key="3">
    <source>
        <dbReference type="EMBL" id="KAK6123631.1"/>
    </source>
</evidence>
<dbReference type="NCBIfam" id="TIGR01640">
    <property type="entry name" value="F_box_assoc_1"/>
    <property type="match status" value="1"/>
</dbReference>
<dbReference type="InterPro" id="IPR001810">
    <property type="entry name" value="F-box_dom"/>
</dbReference>
<reference evidence="3 4" key="1">
    <citation type="journal article" date="2021" name="Comput. Struct. Biotechnol. J.">
        <title>De novo genome assembly of the potent medicinal plant Rehmannia glutinosa using nanopore technology.</title>
        <authorList>
            <person name="Ma L."/>
            <person name="Dong C."/>
            <person name="Song C."/>
            <person name="Wang X."/>
            <person name="Zheng X."/>
            <person name="Niu Y."/>
            <person name="Chen S."/>
            <person name="Feng W."/>
        </authorList>
    </citation>
    <scope>NUCLEOTIDE SEQUENCE [LARGE SCALE GENOMIC DNA]</scope>
    <source>
        <strain evidence="3">DH-2019</strain>
    </source>
</reference>
<proteinExistence type="predicted"/>
<gene>
    <name evidence="3" type="ORF">DH2020_042630</name>
</gene>
<dbReference type="InterPro" id="IPR055290">
    <property type="entry name" value="At3g26010-like"/>
</dbReference>
<dbReference type="InterPro" id="IPR056592">
    <property type="entry name" value="Beta-prop_At3g26010-like"/>
</dbReference>
<accession>A0ABR0UMY0</accession>